<dbReference type="Gene3D" id="3.40.50.300">
    <property type="entry name" value="P-loop containing nucleotide triphosphate hydrolases"/>
    <property type="match status" value="1"/>
</dbReference>
<dbReference type="RefSeq" id="WP_267625039.1">
    <property type="nucleotide sequence ID" value="NZ_JAODIW010000010.1"/>
</dbReference>
<dbReference type="InterPro" id="IPR050311">
    <property type="entry name" value="ORC1/CDC6"/>
</dbReference>
<comment type="similarity">
    <text evidence="1 5">Belongs to the CDC6/cdc18 family.</text>
</comment>
<dbReference type="InterPro" id="IPR027417">
    <property type="entry name" value="P-loop_NTPase"/>
</dbReference>
<dbReference type="Pfam" id="PF13191">
    <property type="entry name" value="AAA_16"/>
    <property type="match status" value="1"/>
</dbReference>
<dbReference type="InterPro" id="IPR014277">
    <property type="entry name" value="Orc1/Cdc6_arc"/>
</dbReference>
<feature type="domain" description="AAA+ ATPase" evidence="6">
    <location>
        <begin position="73"/>
        <end position="245"/>
    </location>
</feature>
<evidence type="ECO:0000313" key="8">
    <source>
        <dbReference type="EMBL" id="MFC4356602.1"/>
    </source>
</evidence>
<evidence type="ECO:0000259" key="6">
    <source>
        <dbReference type="SMART" id="SM00382"/>
    </source>
</evidence>
<proteinExistence type="inferred from homology"/>
<dbReference type="InterPro" id="IPR036390">
    <property type="entry name" value="WH_DNA-bd_sf"/>
</dbReference>
<dbReference type="InterPro" id="IPR015163">
    <property type="entry name" value="Cdc6_C"/>
</dbReference>
<dbReference type="InterPro" id="IPR041664">
    <property type="entry name" value="AAA_16"/>
</dbReference>
<dbReference type="CDD" id="cd08768">
    <property type="entry name" value="Cdc6_C"/>
    <property type="match status" value="1"/>
</dbReference>
<dbReference type="HAMAP" id="MF_01407">
    <property type="entry name" value="ORC1_type_DNA_replic_protein"/>
    <property type="match status" value="1"/>
</dbReference>
<dbReference type="SUPFAM" id="SSF46785">
    <property type="entry name" value="Winged helix' DNA-binding domain"/>
    <property type="match status" value="1"/>
</dbReference>
<dbReference type="SMART" id="SM00382">
    <property type="entry name" value="AAA"/>
    <property type="match status" value="1"/>
</dbReference>
<protein>
    <recommendedName>
        <fullName evidence="5">ORC1-type DNA replication protein</fullName>
    </recommendedName>
</protein>
<keyword evidence="3 5" id="KW-0547">Nucleotide-binding</keyword>
<evidence type="ECO:0000256" key="3">
    <source>
        <dbReference type="ARBA" id="ARBA00022741"/>
    </source>
</evidence>
<evidence type="ECO:0000256" key="1">
    <source>
        <dbReference type="ARBA" id="ARBA00006184"/>
    </source>
</evidence>
<dbReference type="PANTHER" id="PTHR10763">
    <property type="entry name" value="CELL DIVISION CONTROL PROTEIN 6-RELATED"/>
    <property type="match status" value="1"/>
</dbReference>
<dbReference type="Gene3D" id="1.10.10.10">
    <property type="entry name" value="Winged helix-like DNA-binding domain superfamily/Winged helix DNA-binding domain"/>
    <property type="match status" value="1"/>
</dbReference>
<feature type="binding site" evidence="5">
    <location>
        <position position="244"/>
    </location>
    <ligand>
        <name>ATP</name>
        <dbReference type="ChEBI" id="CHEBI:30616"/>
    </ligand>
</feature>
<feature type="binding site" evidence="5">
    <location>
        <begin position="85"/>
        <end position="89"/>
    </location>
    <ligand>
        <name>ATP</name>
        <dbReference type="ChEBI" id="CHEBI:30616"/>
    </ligand>
</feature>
<accession>A0ABD5P6U2</accession>
<name>A0ABD5P6U2_9EURY</name>
<dbReference type="CDD" id="cd00009">
    <property type="entry name" value="AAA"/>
    <property type="match status" value="1"/>
</dbReference>
<feature type="domain" description="Cdc6 C-terminal" evidence="7">
    <location>
        <begin position="326"/>
        <end position="410"/>
    </location>
</feature>
<dbReference type="AlphaFoldDB" id="A0ABD5P6U2"/>
<dbReference type="Pfam" id="PF22703">
    <property type="entry name" value="Cdc6_lid"/>
    <property type="match status" value="1"/>
</dbReference>
<dbReference type="FunFam" id="1.10.8.60:FF:000073">
    <property type="entry name" value="ORC1-type DNA replication protein"/>
    <property type="match status" value="1"/>
</dbReference>
<feature type="binding site" evidence="5">
    <location>
        <position position="232"/>
    </location>
    <ligand>
        <name>ATP</name>
        <dbReference type="ChEBI" id="CHEBI:30616"/>
    </ligand>
</feature>
<reference evidence="8 9" key="1">
    <citation type="journal article" date="2019" name="Int. J. Syst. Evol. Microbiol.">
        <title>The Global Catalogue of Microorganisms (GCM) 10K type strain sequencing project: providing services to taxonomists for standard genome sequencing and annotation.</title>
        <authorList>
            <consortium name="The Broad Institute Genomics Platform"/>
            <consortium name="The Broad Institute Genome Sequencing Center for Infectious Disease"/>
            <person name="Wu L."/>
            <person name="Ma J."/>
        </authorList>
    </citation>
    <scope>NUCLEOTIDE SEQUENCE [LARGE SCALE GENOMIC DNA]</scope>
    <source>
        <strain evidence="8 9">CGMCC 1.12553</strain>
    </source>
</reference>
<dbReference type="SUPFAM" id="SSF52540">
    <property type="entry name" value="P-loop containing nucleoside triphosphate hydrolases"/>
    <property type="match status" value="1"/>
</dbReference>
<sequence>MHPPEGTGSLSPSLYTDGGQDIAREIFEQEDHIFADKDLLNVDHVPSAERIVGRDDEIRKLAEELRSAVDGHSPENVIIYGKTGTGKSLVAKHVSTSAQGLAKEGVSIGTAYIDCSTDNTETQAISTLAREFNEPERTDVDVPETGLATAVYYKRLWAVLDILYDVVIVVLDEADMMASDDLLMKLSRAGETGNTDAHIGVIAVSNKVEWADDLNERVKSSLQPKELAFQPYDATQLREIMENRRDAFEDGVLSEDVIPLCAAFAAQDFGDARKAIDILRHSGQLAYRQSDEQVVESHVREARTEAEKDRFKELIEGHPQQAKAILLALSLLSANSEKDEFQSQLVYRQYTNIAEKIDMDSLSDRRFRDILKEQAFLDIIDVWKENLGRSGGINLYCRLIENPEIVVEIISGDPRFEGLSLVNAATPSEN</sequence>
<dbReference type="SMART" id="SM01074">
    <property type="entry name" value="Cdc6_C"/>
    <property type="match status" value="1"/>
</dbReference>
<keyword evidence="4 5" id="KW-0067">ATP-binding</keyword>
<evidence type="ECO:0000313" key="9">
    <source>
        <dbReference type="Proteomes" id="UP001595921"/>
    </source>
</evidence>
<evidence type="ECO:0000256" key="2">
    <source>
        <dbReference type="ARBA" id="ARBA00022705"/>
    </source>
</evidence>
<dbReference type="InterPro" id="IPR055237">
    <property type="entry name" value="Cdc6_lid"/>
</dbReference>
<dbReference type="GO" id="GO:0005524">
    <property type="term" value="F:ATP binding"/>
    <property type="evidence" value="ECO:0007669"/>
    <property type="project" value="UniProtKB-UniRule"/>
</dbReference>
<dbReference type="Gene3D" id="1.10.8.60">
    <property type="match status" value="1"/>
</dbReference>
<dbReference type="InterPro" id="IPR003593">
    <property type="entry name" value="AAA+_ATPase"/>
</dbReference>
<dbReference type="PANTHER" id="PTHR10763:SF22">
    <property type="entry name" value="ORC1-TYPE DNA REPLICATION PROTEIN"/>
    <property type="match status" value="1"/>
</dbReference>
<comment type="caution">
    <text evidence="8">The sequence shown here is derived from an EMBL/GenBank/DDBJ whole genome shotgun (WGS) entry which is preliminary data.</text>
</comment>
<evidence type="ECO:0000256" key="5">
    <source>
        <dbReference type="HAMAP-Rule" id="MF_01407"/>
    </source>
</evidence>
<dbReference type="Pfam" id="PF09079">
    <property type="entry name" value="WHD_Cdc6"/>
    <property type="match status" value="1"/>
</dbReference>
<comment type="function">
    <text evidence="5">Involved in regulation of DNA replication.</text>
</comment>
<gene>
    <name evidence="8" type="ORF">ACFO0N_01420</name>
</gene>
<dbReference type="NCBIfam" id="TIGR02928">
    <property type="entry name" value="orc1/cdc6 family replication initiation protein"/>
    <property type="match status" value="1"/>
</dbReference>
<dbReference type="InterPro" id="IPR036388">
    <property type="entry name" value="WH-like_DNA-bd_sf"/>
</dbReference>
<dbReference type="GO" id="GO:0006260">
    <property type="term" value="P:DNA replication"/>
    <property type="evidence" value="ECO:0007669"/>
    <property type="project" value="UniProtKB-UniRule"/>
</dbReference>
<keyword evidence="9" id="KW-1185">Reference proteome</keyword>
<keyword evidence="2 5" id="KW-0235">DNA replication</keyword>
<dbReference type="EMBL" id="JBHSDS010000002">
    <property type="protein sequence ID" value="MFC4356602.1"/>
    <property type="molecule type" value="Genomic_DNA"/>
</dbReference>
<dbReference type="Proteomes" id="UP001595921">
    <property type="component" value="Unassembled WGS sequence"/>
</dbReference>
<evidence type="ECO:0000259" key="7">
    <source>
        <dbReference type="SMART" id="SM01074"/>
    </source>
</evidence>
<organism evidence="8 9">
    <name type="scientific">Halobium salinum</name>
    <dbReference type="NCBI Taxonomy" id="1364940"/>
    <lineage>
        <taxon>Archaea</taxon>
        <taxon>Methanobacteriati</taxon>
        <taxon>Methanobacteriota</taxon>
        <taxon>Stenosarchaea group</taxon>
        <taxon>Halobacteria</taxon>
        <taxon>Halobacteriales</taxon>
        <taxon>Haloferacaceae</taxon>
        <taxon>Halobium</taxon>
    </lineage>
</organism>
<evidence type="ECO:0000256" key="4">
    <source>
        <dbReference type="ARBA" id="ARBA00022840"/>
    </source>
</evidence>